<dbReference type="Gene3D" id="3.40.50.1000">
    <property type="entry name" value="HAD superfamily/HAD-like"/>
    <property type="match status" value="1"/>
</dbReference>
<dbReference type="SFLD" id="SFLDG01144">
    <property type="entry name" value="C2.B.4:_PGP_Like"/>
    <property type="match status" value="1"/>
</dbReference>
<dbReference type="PANTHER" id="PTHR10000">
    <property type="entry name" value="PHOSPHOSERINE PHOSPHATASE"/>
    <property type="match status" value="1"/>
</dbReference>
<dbReference type="SUPFAM" id="SSF56784">
    <property type="entry name" value="HAD-like"/>
    <property type="match status" value="1"/>
</dbReference>
<dbReference type="InterPro" id="IPR036412">
    <property type="entry name" value="HAD-like_sf"/>
</dbReference>
<name>G9X0P1_9FIRM</name>
<dbReference type="GO" id="GO:0005829">
    <property type="term" value="C:cytosol"/>
    <property type="evidence" value="ECO:0007669"/>
    <property type="project" value="TreeGrafter"/>
</dbReference>
<accession>G9X0P1</accession>
<sequence length="283" mass="32623">MQYLNGKGMFEIKKKIVISDMDGTLLRSDKTISQKTIETVNELRKNNIDFTIATGRIYPVVLETVKTMNIKKPLILCNGALLQDPITEEVYFSKLLEDDIVHKILKTADESGCYFYYYTKDSICAKELKYTAKYYYEMNKTIKQEKKINIYLSPNLVNERKSNIYKVVVLEENVEKLKQVKQEMKKYDEYIDIVSSYWNNIEIVAKDVSKGAGVKFFAEKFDYEIENIMCIGDEENDESMLKVAGFPVAMGNASENMKKIAQYITSSNDNEGMSEAILKFAEL</sequence>
<dbReference type="SFLD" id="SFLDG01140">
    <property type="entry name" value="C2.B:_Phosphomannomutase_and_P"/>
    <property type="match status" value="1"/>
</dbReference>
<dbReference type="Pfam" id="PF08282">
    <property type="entry name" value="Hydrolase_3"/>
    <property type="match status" value="1"/>
</dbReference>
<dbReference type="PANTHER" id="PTHR10000:SF8">
    <property type="entry name" value="HAD SUPERFAMILY HYDROLASE-LIKE, TYPE 3"/>
    <property type="match status" value="1"/>
</dbReference>
<evidence type="ECO:0000313" key="1">
    <source>
        <dbReference type="EMBL" id="EHL15136.1"/>
    </source>
</evidence>
<dbReference type="AlphaFoldDB" id="G9X0P1"/>
<dbReference type="EMBL" id="AFZE01000015">
    <property type="protein sequence ID" value="EHL15136.1"/>
    <property type="molecule type" value="Genomic_DNA"/>
</dbReference>
<dbReference type="HOGENOM" id="CLU_044146_1_3_9"/>
<dbReference type="BioCyc" id="EBAC796937-HMP:GMGH-1985-MONOMER"/>
<dbReference type="SFLD" id="SFLDS00003">
    <property type="entry name" value="Haloacid_Dehalogenase"/>
    <property type="match status" value="1"/>
</dbReference>
<reference evidence="1 2" key="1">
    <citation type="submission" date="2011-08" db="EMBL/GenBank/DDBJ databases">
        <title>The Genome Sequence of Eubacteriaceae bacterium ACC19a.</title>
        <authorList>
            <consortium name="The Broad Institute Genome Sequencing Platform"/>
            <person name="Earl A."/>
            <person name="Ward D."/>
            <person name="Feldgarden M."/>
            <person name="Gevers D."/>
            <person name="Sizova M."/>
            <person name="Hazen A."/>
            <person name="Epstein S."/>
            <person name="Young S.K."/>
            <person name="Zeng Q."/>
            <person name="Gargeya S."/>
            <person name="Fitzgerald M."/>
            <person name="Haas B."/>
            <person name="Abouelleil A."/>
            <person name="Alvarado L."/>
            <person name="Arachchi H.M."/>
            <person name="Berlin A."/>
            <person name="Brown A."/>
            <person name="Chapman S.B."/>
            <person name="Chen Z."/>
            <person name="Dunbar C."/>
            <person name="Freedman E."/>
            <person name="Gearin G."/>
            <person name="Gellesch M."/>
            <person name="Goldberg J."/>
            <person name="Griggs A."/>
            <person name="Gujja S."/>
            <person name="Heiman D."/>
            <person name="Howarth C."/>
            <person name="Larson L."/>
            <person name="Lui A."/>
            <person name="MacDonald P.J.P."/>
            <person name="Montmayeur A."/>
            <person name="Murphy C."/>
            <person name="Neiman D."/>
            <person name="Pearson M."/>
            <person name="Priest M."/>
            <person name="Roberts A."/>
            <person name="Saif S."/>
            <person name="Shea T."/>
            <person name="Shenoy N."/>
            <person name="Sisk P."/>
            <person name="Stolte C."/>
            <person name="Sykes S."/>
            <person name="Wortman J."/>
            <person name="Nusbaum C."/>
            <person name="Birren B."/>
        </authorList>
    </citation>
    <scope>NUCLEOTIDE SEQUENCE [LARGE SCALE GENOMIC DNA]</scope>
    <source>
        <strain evidence="1 2">ACC19a</strain>
    </source>
</reference>
<dbReference type="Proteomes" id="UP000006437">
    <property type="component" value="Unassembled WGS sequence"/>
</dbReference>
<dbReference type="GO" id="GO:0016791">
    <property type="term" value="F:phosphatase activity"/>
    <property type="evidence" value="ECO:0007669"/>
    <property type="project" value="UniProtKB-ARBA"/>
</dbReference>
<gene>
    <name evidence="1" type="ORF">HMPREF9629_01977</name>
</gene>
<dbReference type="InterPro" id="IPR006379">
    <property type="entry name" value="HAD-SF_hydro_IIB"/>
</dbReference>
<evidence type="ECO:0008006" key="3">
    <source>
        <dbReference type="Google" id="ProtNLM"/>
    </source>
</evidence>
<organism evidence="1 2">
    <name type="scientific">Peptoanaerobacter stomatis</name>
    <dbReference type="NCBI Taxonomy" id="796937"/>
    <lineage>
        <taxon>Bacteria</taxon>
        <taxon>Bacillati</taxon>
        <taxon>Bacillota</taxon>
        <taxon>Clostridia</taxon>
        <taxon>Peptostreptococcales</taxon>
        <taxon>Filifactoraceae</taxon>
        <taxon>Peptoanaerobacter</taxon>
    </lineage>
</organism>
<dbReference type="InterPro" id="IPR000150">
    <property type="entry name" value="Cof"/>
</dbReference>
<proteinExistence type="predicted"/>
<dbReference type="InterPro" id="IPR023214">
    <property type="entry name" value="HAD_sf"/>
</dbReference>
<dbReference type="NCBIfam" id="TIGR00099">
    <property type="entry name" value="Cof-subfamily"/>
    <property type="match status" value="1"/>
</dbReference>
<comment type="caution">
    <text evidence="1">The sequence shown here is derived from an EMBL/GenBank/DDBJ whole genome shotgun (WGS) entry which is preliminary data.</text>
</comment>
<dbReference type="CDD" id="cd07516">
    <property type="entry name" value="HAD_Pase"/>
    <property type="match status" value="1"/>
</dbReference>
<dbReference type="GO" id="GO:0000287">
    <property type="term" value="F:magnesium ion binding"/>
    <property type="evidence" value="ECO:0007669"/>
    <property type="project" value="TreeGrafter"/>
</dbReference>
<evidence type="ECO:0000313" key="2">
    <source>
        <dbReference type="Proteomes" id="UP000006437"/>
    </source>
</evidence>
<dbReference type="Gene3D" id="3.30.1240.10">
    <property type="match status" value="1"/>
</dbReference>
<protein>
    <recommendedName>
        <fullName evidence="3">Cof-like hydrolase</fullName>
    </recommendedName>
</protein>
<dbReference type="NCBIfam" id="TIGR01484">
    <property type="entry name" value="HAD-SF-IIB"/>
    <property type="match status" value="1"/>
</dbReference>